<feature type="compositionally biased region" description="Polar residues" evidence="1">
    <location>
        <begin position="166"/>
        <end position="176"/>
    </location>
</feature>
<evidence type="ECO:0000313" key="2">
    <source>
        <dbReference type="EMBL" id="KWX12062.1"/>
    </source>
</evidence>
<dbReference type="EMBL" id="JXTI01000138">
    <property type="protein sequence ID" value="KWX12062.1"/>
    <property type="molecule type" value="Genomic_DNA"/>
</dbReference>
<feature type="compositionally biased region" description="Basic residues" evidence="1">
    <location>
        <begin position="178"/>
        <end position="188"/>
    </location>
</feature>
<name>A0A132NQR4_GIAIN</name>
<protein>
    <submittedName>
        <fullName evidence="2">Uncharacterized protein</fullName>
    </submittedName>
</protein>
<dbReference type="OrthoDB" id="10258807at2759"/>
<proteinExistence type="predicted"/>
<evidence type="ECO:0000256" key="1">
    <source>
        <dbReference type="SAM" id="MobiDB-lite"/>
    </source>
</evidence>
<dbReference type="AlphaFoldDB" id="A0A132NQR4"/>
<sequence length="188" mass="20869">MNDLQNSPTRPSQHVNRPSRKQAGSSLRLSSATMTMSLKHEIRLPVLTKAYVARLQEEALQRIKNSFVSLRKLRRESPHKSAEQSITPRFSTISVSDVVTSLTQDLLDEFITRVCSEIAISMDRLLAEMGINDIPPHPTGAVPLTETLTASMLNNTATLSGPGLSLHQSPSRTMQKARSYHRIPARSK</sequence>
<reference evidence="2 3" key="1">
    <citation type="journal article" date="2015" name="Mol. Biochem. Parasitol.">
        <title>Identification of polymorphic genes for use in assemblage B genotyping assays through comparative genomics of multiple assemblage B Giardia duodenalis isolates.</title>
        <authorList>
            <person name="Wielinga C."/>
            <person name="Thompson R.C."/>
            <person name="Monis P."/>
            <person name="Ryan U."/>
        </authorList>
    </citation>
    <scope>NUCLEOTIDE SEQUENCE [LARGE SCALE GENOMIC DNA]</scope>
    <source>
        <strain evidence="2 3">BAH15c1</strain>
    </source>
</reference>
<evidence type="ECO:0000313" key="3">
    <source>
        <dbReference type="Proteomes" id="UP000070089"/>
    </source>
</evidence>
<feature type="region of interest" description="Disordered" evidence="1">
    <location>
        <begin position="160"/>
        <end position="188"/>
    </location>
</feature>
<comment type="caution">
    <text evidence="2">The sequence shown here is derived from an EMBL/GenBank/DDBJ whole genome shotgun (WGS) entry which is preliminary data.</text>
</comment>
<feature type="region of interest" description="Disordered" evidence="1">
    <location>
        <begin position="1"/>
        <end position="27"/>
    </location>
</feature>
<organism evidence="2 3">
    <name type="scientific">Giardia duodenalis assemblage B</name>
    <dbReference type="NCBI Taxonomy" id="1394984"/>
    <lineage>
        <taxon>Eukaryota</taxon>
        <taxon>Metamonada</taxon>
        <taxon>Diplomonadida</taxon>
        <taxon>Hexamitidae</taxon>
        <taxon>Giardiinae</taxon>
        <taxon>Giardia</taxon>
    </lineage>
</organism>
<dbReference type="VEuPathDB" id="GiardiaDB:QR46_3974"/>
<accession>A0A132NQR4</accession>
<dbReference type="Proteomes" id="UP000070089">
    <property type="component" value="Unassembled WGS sequence"/>
</dbReference>
<gene>
    <name evidence="2" type="ORF">QR46_3974</name>
</gene>